<reference evidence="2 3" key="1">
    <citation type="journal article" date="2019" name="Int. J. Syst. Evol. Microbiol.">
        <title>The Global Catalogue of Microorganisms (GCM) 10K type strain sequencing project: providing services to taxonomists for standard genome sequencing and annotation.</title>
        <authorList>
            <consortium name="The Broad Institute Genomics Platform"/>
            <consortium name="The Broad Institute Genome Sequencing Center for Infectious Disease"/>
            <person name="Wu L."/>
            <person name="Ma J."/>
        </authorList>
    </citation>
    <scope>NUCLEOTIDE SEQUENCE [LARGE SCALE GENOMIC DNA]</scope>
    <source>
        <strain evidence="2 3">JCM 16112</strain>
    </source>
</reference>
<evidence type="ECO:0000259" key="1">
    <source>
        <dbReference type="Pfam" id="PF12705"/>
    </source>
</evidence>
<accession>A0ABN1MXW8</accession>
<dbReference type="InterPro" id="IPR027417">
    <property type="entry name" value="P-loop_NTPase"/>
</dbReference>
<keyword evidence="3" id="KW-1185">Reference proteome</keyword>
<feature type="domain" description="PD-(D/E)XK endonuclease-like" evidence="1">
    <location>
        <begin position="654"/>
        <end position="944"/>
    </location>
</feature>
<protein>
    <submittedName>
        <fullName evidence="2">PD-(D/E)XK nuclease family protein</fullName>
    </submittedName>
</protein>
<dbReference type="Proteomes" id="UP001500469">
    <property type="component" value="Unassembled WGS sequence"/>
</dbReference>
<dbReference type="EMBL" id="BAAAFI010000004">
    <property type="protein sequence ID" value="GAA0878251.1"/>
    <property type="molecule type" value="Genomic_DNA"/>
</dbReference>
<dbReference type="InterPro" id="IPR011335">
    <property type="entry name" value="Restrct_endonuc-II-like"/>
</dbReference>
<dbReference type="Gene3D" id="3.90.320.10">
    <property type="match status" value="1"/>
</dbReference>
<evidence type="ECO:0000313" key="3">
    <source>
        <dbReference type="Proteomes" id="UP001500469"/>
    </source>
</evidence>
<gene>
    <name evidence="2" type="ORF">GCM10009119_12190</name>
</gene>
<dbReference type="SUPFAM" id="SSF52540">
    <property type="entry name" value="P-loop containing nucleoside triphosphate hydrolases"/>
    <property type="match status" value="1"/>
</dbReference>
<dbReference type="Pfam" id="PF12705">
    <property type="entry name" value="PDDEXK_1"/>
    <property type="match status" value="1"/>
</dbReference>
<comment type="caution">
    <text evidence="2">The sequence shown here is derived from an EMBL/GenBank/DDBJ whole genome shotgun (WGS) entry which is preliminary data.</text>
</comment>
<dbReference type="InterPro" id="IPR038726">
    <property type="entry name" value="PDDEXK_AddAB-type"/>
</dbReference>
<proteinExistence type="predicted"/>
<dbReference type="RefSeq" id="WP_343849523.1">
    <property type="nucleotide sequence ID" value="NZ_BAAAFI010000004.1"/>
</dbReference>
<sequence length="946" mass="108961">MMSFLKDTAKQLLESGRDLKDLVIVLPNRRAGLFFTRYLGELIESPIWMPEVRTVEQVFYGLAGNVPADELTLIFELYELYSQIQEEPEDFDRFYVWGELILKDFNDLDQFLAPAKTVYQNLAEIKEFESDLSFLTEDQKELISQFWLAFARQNEQEKAKFLRFWQILGRLYGDFQHRLKTVGLAYSGQLYRQVAENLKEISQPDKHYVFVGFNAFTLAEEKLIKHFVKEFGAEVFWDVDAFYLEDTLQEAGLFFRDYQKDPILGKTFPQEIPNQIRQKAGKIQTHSIPLKTNQANLVGKLLESIGPDERLEETVIILPDEQLLFPVLHTLPSGIDKLNVTMGYPIRNAPIYAFLDAVLDLQRFVKVKNGQTSFYHKPVTDLLSFPYLKAADGEHVQSVLAKIRDNNLLEVPQNMLIQPGTIFELVFRKVEPQDVFDYLGGLIKYLAGEFKDDEIQRSYLFQAFKQLNRIQEVFQSSNSKGLRMDFVLKLFRQIFRELKLPFEGEPLQGLQLMGVLESRNLDFRRVIICDVNEGSFPPGGGINSMIPFNLRRAFRLPVQEQNDAIYAYTFYRLLHRAEEVHLIYTTSSDQGKAGEMSRFIQQMQAELGVAKSQVAMVPVDLTPAEEITIQKTPEVMDALRPYVKTSDPNAFLKSFSASALNMYLDCRLRFYFRYLAGLKEKEEVVTGIDPSTFGTILHGAVENLYKVEQGKTFRLVDTHEIERLKPQIPAAVDASIRAFYKQDKEEEALELSGQLEIARAIFIKYLRAILDYDQLNGDFEIIGTEEDYPSGIWVETTEGRVEVALGGVIDRLDRKDGMVRLIDYKTGKDTKKLKSIASLFDWEDKGRNKAAMQTMLYAYFYQSKHPANQLPLKPGIFNIKEIYNPRFNPFLQLDGVEIHDYRELAGEFEAGLSGLLGEIFDPEVPFDQTEKVEKCTYCAYKEICGR</sequence>
<dbReference type="Gene3D" id="3.40.50.300">
    <property type="entry name" value="P-loop containing nucleotide triphosphate hydrolases"/>
    <property type="match status" value="1"/>
</dbReference>
<dbReference type="InterPro" id="IPR011604">
    <property type="entry name" value="PDDEXK-like_dom_sf"/>
</dbReference>
<organism evidence="2 3">
    <name type="scientific">Algoriphagus jejuensis</name>
    <dbReference type="NCBI Taxonomy" id="419934"/>
    <lineage>
        <taxon>Bacteria</taxon>
        <taxon>Pseudomonadati</taxon>
        <taxon>Bacteroidota</taxon>
        <taxon>Cytophagia</taxon>
        <taxon>Cytophagales</taxon>
        <taxon>Cyclobacteriaceae</taxon>
        <taxon>Algoriphagus</taxon>
    </lineage>
</organism>
<dbReference type="SUPFAM" id="SSF52980">
    <property type="entry name" value="Restriction endonuclease-like"/>
    <property type="match status" value="1"/>
</dbReference>
<name>A0ABN1MXW8_9BACT</name>
<evidence type="ECO:0000313" key="2">
    <source>
        <dbReference type="EMBL" id="GAA0878251.1"/>
    </source>
</evidence>